<comment type="caution">
    <text evidence="2">The sequence shown here is derived from an EMBL/GenBank/DDBJ whole genome shotgun (WGS) entry which is preliminary data.</text>
</comment>
<keyword evidence="3" id="KW-1185">Reference proteome</keyword>
<organism evidence="2 3">
    <name type="scientific">Burkholderia savannae</name>
    <dbReference type="NCBI Taxonomy" id="1637837"/>
    <lineage>
        <taxon>Bacteria</taxon>
        <taxon>Pseudomonadati</taxon>
        <taxon>Pseudomonadota</taxon>
        <taxon>Betaproteobacteria</taxon>
        <taxon>Burkholderiales</taxon>
        <taxon>Burkholderiaceae</taxon>
        <taxon>Burkholderia</taxon>
        <taxon>pseudomallei group</taxon>
    </lineage>
</organism>
<reference evidence="2 3" key="1">
    <citation type="submission" date="2015-11" db="EMBL/GenBank/DDBJ databases">
        <authorList>
            <person name="Sahl J."/>
            <person name="Wagner D."/>
            <person name="Keim P."/>
        </authorList>
    </citation>
    <scope>NUCLEOTIDE SEQUENCE [LARGE SCALE GENOMIC DNA]</scope>
    <source>
        <strain evidence="2 3">BDU18</strain>
    </source>
</reference>
<protein>
    <submittedName>
        <fullName evidence="2">Uncharacterized protein</fullName>
    </submittedName>
</protein>
<feature type="compositionally biased region" description="Basic residues" evidence="1">
    <location>
        <begin position="45"/>
        <end position="57"/>
    </location>
</feature>
<name>A0ABR5TEE3_9BURK</name>
<dbReference type="Proteomes" id="UP000070255">
    <property type="component" value="Unassembled WGS sequence"/>
</dbReference>
<proteinExistence type="predicted"/>
<evidence type="ECO:0000313" key="2">
    <source>
        <dbReference type="EMBL" id="KWZ43371.1"/>
    </source>
</evidence>
<feature type="region of interest" description="Disordered" evidence="1">
    <location>
        <begin position="1"/>
        <end position="69"/>
    </location>
</feature>
<dbReference type="EMBL" id="LNJQ01000001">
    <property type="protein sequence ID" value="KWZ43371.1"/>
    <property type="molecule type" value="Genomic_DNA"/>
</dbReference>
<accession>A0ABR5TEE3</accession>
<evidence type="ECO:0000256" key="1">
    <source>
        <dbReference type="SAM" id="MobiDB-lite"/>
    </source>
</evidence>
<sequence length="69" mass="7580">MASAPDTAKLRPVRARMRNGRSVTPLTRPTAPHLDASHAGARRIPAPRRSNRGRTRTGKPTMRDRAARA</sequence>
<evidence type="ECO:0000313" key="3">
    <source>
        <dbReference type="Proteomes" id="UP000070255"/>
    </source>
</evidence>
<gene>
    <name evidence="2" type="ORF">WS72_11200</name>
</gene>